<feature type="compositionally biased region" description="Polar residues" evidence="1">
    <location>
        <begin position="52"/>
        <end position="68"/>
    </location>
</feature>
<protein>
    <submittedName>
        <fullName evidence="2">Uncharacterized protein</fullName>
    </submittedName>
</protein>
<accession>A0A5J4W2G4</accession>
<proteinExistence type="predicted"/>
<organism evidence="2 3">
    <name type="scientific">Streblomastix strix</name>
    <dbReference type="NCBI Taxonomy" id="222440"/>
    <lineage>
        <taxon>Eukaryota</taxon>
        <taxon>Metamonada</taxon>
        <taxon>Preaxostyla</taxon>
        <taxon>Oxymonadida</taxon>
        <taxon>Streblomastigidae</taxon>
        <taxon>Streblomastix</taxon>
    </lineage>
</organism>
<dbReference type="AlphaFoldDB" id="A0A5J4W2G4"/>
<evidence type="ECO:0000313" key="3">
    <source>
        <dbReference type="Proteomes" id="UP000324800"/>
    </source>
</evidence>
<evidence type="ECO:0000313" key="2">
    <source>
        <dbReference type="EMBL" id="KAA6389097.1"/>
    </source>
</evidence>
<reference evidence="2 3" key="1">
    <citation type="submission" date="2019-03" db="EMBL/GenBank/DDBJ databases">
        <title>Single cell metagenomics reveals metabolic interactions within the superorganism composed of flagellate Streblomastix strix and complex community of Bacteroidetes bacteria on its surface.</title>
        <authorList>
            <person name="Treitli S.C."/>
            <person name="Kolisko M."/>
            <person name="Husnik F."/>
            <person name="Keeling P."/>
            <person name="Hampl V."/>
        </authorList>
    </citation>
    <scope>NUCLEOTIDE SEQUENCE [LARGE SCALE GENOMIC DNA]</scope>
    <source>
        <strain evidence="2">ST1C</strain>
    </source>
</reference>
<evidence type="ECO:0000256" key="1">
    <source>
        <dbReference type="SAM" id="MobiDB-lite"/>
    </source>
</evidence>
<dbReference type="Proteomes" id="UP000324800">
    <property type="component" value="Unassembled WGS sequence"/>
</dbReference>
<gene>
    <name evidence="2" type="ORF">EZS28_015381</name>
</gene>
<feature type="region of interest" description="Disordered" evidence="1">
    <location>
        <begin position="48"/>
        <end position="68"/>
    </location>
</feature>
<dbReference type="EMBL" id="SNRW01003716">
    <property type="protein sequence ID" value="KAA6389097.1"/>
    <property type="molecule type" value="Genomic_DNA"/>
</dbReference>
<name>A0A5J4W2G4_9EUKA</name>
<sequence>MENAGRYEENINARIDQPSMNLGSRRPVVTEEQQLNELLNFGIHRQKEKESQSLNQQFPSESQEDLGQSSMFQYQPPEITVAQEKLTEKQRLAIQKDNLKSENQNTVYEIGALDWGRPPINDIYNRNPFETHKIGYKYDALGNPQAYMKIDTPIWSKKQTKMKKNYIPTSQLISTSTAQEKLAQNLSGKPKKKKAKK</sequence>
<comment type="caution">
    <text evidence="2">The sequence shown here is derived from an EMBL/GenBank/DDBJ whole genome shotgun (WGS) entry which is preliminary data.</text>
</comment>